<comment type="caution">
    <text evidence="2">The sequence shown here is derived from an EMBL/GenBank/DDBJ whole genome shotgun (WGS) entry which is preliminary data.</text>
</comment>
<evidence type="ECO:0000313" key="3">
    <source>
        <dbReference type="Proteomes" id="UP000187209"/>
    </source>
</evidence>
<organism evidence="2 3">
    <name type="scientific">Stentor coeruleus</name>
    <dbReference type="NCBI Taxonomy" id="5963"/>
    <lineage>
        <taxon>Eukaryota</taxon>
        <taxon>Sar</taxon>
        <taxon>Alveolata</taxon>
        <taxon>Ciliophora</taxon>
        <taxon>Postciliodesmatophora</taxon>
        <taxon>Heterotrichea</taxon>
        <taxon>Heterotrichida</taxon>
        <taxon>Stentoridae</taxon>
        <taxon>Stentor</taxon>
    </lineage>
</organism>
<dbReference type="InterPro" id="IPR051213">
    <property type="entry name" value="START_lipid_transfer"/>
</dbReference>
<evidence type="ECO:0000259" key="1">
    <source>
        <dbReference type="PROSITE" id="PS50848"/>
    </source>
</evidence>
<dbReference type="Proteomes" id="UP000187209">
    <property type="component" value="Unassembled WGS sequence"/>
</dbReference>
<reference evidence="2 3" key="1">
    <citation type="submission" date="2016-11" db="EMBL/GenBank/DDBJ databases">
        <title>The macronuclear genome of Stentor coeruleus: a giant cell with tiny introns.</title>
        <authorList>
            <person name="Slabodnick M."/>
            <person name="Ruby J.G."/>
            <person name="Reiff S.B."/>
            <person name="Swart E.C."/>
            <person name="Gosai S."/>
            <person name="Prabakaran S."/>
            <person name="Witkowska E."/>
            <person name="Larue G.E."/>
            <person name="Fisher S."/>
            <person name="Freeman R.M."/>
            <person name="Gunawardena J."/>
            <person name="Chu W."/>
            <person name="Stover N.A."/>
            <person name="Gregory B.D."/>
            <person name="Nowacki M."/>
            <person name="Derisi J."/>
            <person name="Roy S.W."/>
            <person name="Marshall W.F."/>
            <person name="Sood P."/>
        </authorList>
    </citation>
    <scope>NUCLEOTIDE SEQUENCE [LARGE SCALE GENOMIC DNA]</scope>
    <source>
        <strain evidence="2">WM001</strain>
    </source>
</reference>
<dbReference type="Gene3D" id="3.30.530.20">
    <property type="match status" value="1"/>
</dbReference>
<protein>
    <recommendedName>
        <fullName evidence="1">START domain-containing protein</fullName>
    </recommendedName>
</protein>
<feature type="domain" description="START" evidence="1">
    <location>
        <begin position="112"/>
        <end position="258"/>
    </location>
</feature>
<evidence type="ECO:0000313" key="2">
    <source>
        <dbReference type="EMBL" id="OMJ92119.1"/>
    </source>
</evidence>
<dbReference type="OrthoDB" id="196858at2759"/>
<sequence>MGVQVSKLCTQCFQVEEDSSIPLIETTKSEFTSSTQTLTEESLDSRVEENHPMQSHLFKLIENASIEFLSHIRCQFEEEGFNELFKKDKIRVLTKDCENGYTLKSEYFLKCTAEQFIDLLKDVKNRKMWDENIEKIELVISLPEETSVFYIKYKKFLIISSRDAVVVNRIMRAHKGIAYISTSCEHEDYPESEGTVRAYVETAGFYIEPQENGGCRVVGFSIGDAGGNLPKNMMKTVAASSLPKFIASVEKAIKAEICRKSET</sequence>
<accession>A0A1R2CSX5</accession>
<dbReference type="Pfam" id="PF01852">
    <property type="entry name" value="START"/>
    <property type="match status" value="1"/>
</dbReference>
<dbReference type="PANTHER" id="PTHR19308">
    <property type="entry name" value="PHOSPHATIDYLCHOLINE TRANSFER PROTEIN"/>
    <property type="match status" value="1"/>
</dbReference>
<dbReference type="GO" id="GO:0005737">
    <property type="term" value="C:cytoplasm"/>
    <property type="evidence" value="ECO:0007669"/>
    <property type="project" value="UniProtKB-ARBA"/>
</dbReference>
<dbReference type="PANTHER" id="PTHR19308:SF14">
    <property type="entry name" value="START DOMAIN-CONTAINING PROTEIN"/>
    <property type="match status" value="1"/>
</dbReference>
<dbReference type="SMART" id="SM00234">
    <property type="entry name" value="START"/>
    <property type="match status" value="1"/>
</dbReference>
<dbReference type="InterPro" id="IPR002913">
    <property type="entry name" value="START_lipid-bd_dom"/>
</dbReference>
<keyword evidence="3" id="KW-1185">Reference proteome</keyword>
<proteinExistence type="predicted"/>
<dbReference type="GO" id="GO:0008289">
    <property type="term" value="F:lipid binding"/>
    <property type="evidence" value="ECO:0007669"/>
    <property type="project" value="InterPro"/>
</dbReference>
<dbReference type="CDD" id="cd00177">
    <property type="entry name" value="START"/>
    <property type="match status" value="1"/>
</dbReference>
<dbReference type="EMBL" id="MPUH01000068">
    <property type="protein sequence ID" value="OMJ92119.1"/>
    <property type="molecule type" value="Genomic_DNA"/>
</dbReference>
<dbReference type="InterPro" id="IPR023393">
    <property type="entry name" value="START-like_dom_sf"/>
</dbReference>
<dbReference type="SUPFAM" id="SSF55961">
    <property type="entry name" value="Bet v1-like"/>
    <property type="match status" value="1"/>
</dbReference>
<gene>
    <name evidence="2" type="ORF">SteCoe_5225</name>
</gene>
<dbReference type="AlphaFoldDB" id="A0A1R2CSX5"/>
<name>A0A1R2CSX5_9CILI</name>
<dbReference type="PROSITE" id="PS50848">
    <property type="entry name" value="START"/>
    <property type="match status" value="1"/>
</dbReference>